<feature type="transmembrane region" description="Helical" evidence="6">
    <location>
        <begin position="131"/>
        <end position="150"/>
    </location>
</feature>
<evidence type="ECO:0000313" key="7">
    <source>
        <dbReference type="EMBL" id="OGF22735.1"/>
    </source>
</evidence>
<dbReference type="FunFam" id="1.20.1260.100:FF:000001">
    <property type="entry name" value="translocator protein 2"/>
    <property type="match status" value="1"/>
</dbReference>
<dbReference type="PANTHER" id="PTHR10057:SF0">
    <property type="entry name" value="TRANSLOCATOR PROTEIN"/>
    <property type="match status" value="1"/>
</dbReference>
<proteinExistence type="inferred from homology"/>
<evidence type="ECO:0000256" key="5">
    <source>
        <dbReference type="ARBA" id="ARBA00023136"/>
    </source>
</evidence>
<comment type="similarity">
    <text evidence="2">Belongs to the TspO/BZRP family.</text>
</comment>
<sequence length="175" mass="19782">MKNAFKLIIAIFVCELAGIIGSLFTAPAIKGWYATLLKPHLAPPNWVFAPVWTTLFLLMGIAAFIVWQKGWERKDVKIALWIFIVQLILNTLWSIIFFGLHSPGGAFIEIIILWFAILASIIAFSRISKAAAWLLLPYIFWVSFAGYLNYSIWRLNPSQITGPDQGLPPTYQRAV</sequence>
<evidence type="ECO:0000256" key="2">
    <source>
        <dbReference type="ARBA" id="ARBA00007524"/>
    </source>
</evidence>
<evidence type="ECO:0000256" key="4">
    <source>
        <dbReference type="ARBA" id="ARBA00022989"/>
    </source>
</evidence>
<dbReference type="STRING" id="1797985.A2Y83_03775"/>
<protein>
    <submittedName>
        <fullName evidence="7">TspO protein</fullName>
    </submittedName>
</protein>
<feature type="transmembrane region" description="Helical" evidence="6">
    <location>
        <begin position="106"/>
        <end position="124"/>
    </location>
</feature>
<dbReference type="EMBL" id="MFFS01000014">
    <property type="protein sequence ID" value="OGF22735.1"/>
    <property type="molecule type" value="Genomic_DNA"/>
</dbReference>
<reference evidence="7 8" key="1">
    <citation type="journal article" date="2016" name="Nat. Commun.">
        <title>Thousands of microbial genomes shed light on interconnected biogeochemical processes in an aquifer system.</title>
        <authorList>
            <person name="Anantharaman K."/>
            <person name="Brown C.T."/>
            <person name="Hug L.A."/>
            <person name="Sharon I."/>
            <person name="Castelle C.J."/>
            <person name="Probst A.J."/>
            <person name="Thomas B.C."/>
            <person name="Singh A."/>
            <person name="Wilkins M.J."/>
            <person name="Karaoz U."/>
            <person name="Brodie E.L."/>
            <person name="Williams K.H."/>
            <person name="Hubbard S.S."/>
            <person name="Banfield J.F."/>
        </authorList>
    </citation>
    <scope>NUCLEOTIDE SEQUENCE [LARGE SCALE GENOMIC DNA]</scope>
</reference>
<evidence type="ECO:0000256" key="6">
    <source>
        <dbReference type="SAM" id="Phobius"/>
    </source>
</evidence>
<dbReference type="InterPro" id="IPR004307">
    <property type="entry name" value="TspO_MBR"/>
</dbReference>
<evidence type="ECO:0000256" key="3">
    <source>
        <dbReference type="ARBA" id="ARBA00022692"/>
    </source>
</evidence>
<name>A0A1F5S7Q0_9BACT</name>
<keyword evidence="5 6" id="KW-0472">Membrane</keyword>
<comment type="subcellular location">
    <subcellularLocation>
        <location evidence="1">Membrane</location>
        <topology evidence="1">Multi-pass membrane protein</topology>
    </subcellularLocation>
</comment>
<dbReference type="GO" id="GO:0033013">
    <property type="term" value="P:tetrapyrrole metabolic process"/>
    <property type="evidence" value="ECO:0007669"/>
    <property type="project" value="UniProtKB-ARBA"/>
</dbReference>
<dbReference type="Proteomes" id="UP000178323">
    <property type="component" value="Unassembled WGS sequence"/>
</dbReference>
<dbReference type="PANTHER" id="PTHR10057">
    <property type="entry name" value="PERIPHERAL-TYPE BENZODIAZEPINE RECEPTOR"/>
    <property type="match status" value="1"/>
</dbReference>
<evidence type="ECO:0000313" key="8">
    <source>
        <dbReference type="Proteomes" id="UP000178323"/>
    </source>
</evidence>
<comment type="caution">
    <text evidence="7">The sequence shown here is derived from an EMBL/GenBank/DDBJ whole genome shotgun (WGS) entry which is preliminary data.</text>
</comment>
<accession>A0A1F5S7Q0</accession>
<feature type="transmembrane region" description="Helical" evidence="6">
    <location>
        <begin position="78"/>
        <end position="100"/>
    </location>
</feature>
<dbReference type="InterPro" id="IPR038330">
    <property type="entry name" value="TspO/MBR-related_sf"/>
</dbReference>
<gene>
    <name evidence="7" type="ORF">A2Y83_03775</name>
</gene>
<dbReference type="Gene3D" id="1.20.1260.100">
    <property type="entry name" value="TspO/MBR protein"/>
    <property type="match status" value="1"/>
</dbReference>
<evidence type="ECO:0000256" key="1">
    <source>
        <dbReference type="ARBA" id="ARBA00004141"/>
    </source>
</evidence>
<keyword evidence="4 6" id="KW-1133">Transmembrane helix</keyword>
<feature type="transmembrane region" description="Helical" evidence="6">
    <location>
        <begin position="7"/>
        <end position="26"/>
    </location>
</feature>
<dbReference type="AlphaFoldDB" id="A0A1F5S7Q0"/>
<dbReference type="Pfam" id="PF03073">
    <property type="entry name" value="TspO_MBR"/>
    <property type="match status" value="1"/>
</dbReference>
<keyword evidence="3 6" id="KW-0812">Transmembrane</keyword>
<dbReference type="GO" id="GO:0016020">
    <property type="term" value="C:membrane"/>
    <property type="evidence" value="ECO:0007669"/>
    <property type="project" value="UniProtKB-SubCell"/>
</dbReference>
<organism evidence="7 8">
    <name type="scientific">Candidatus Falkowbacteria bacterium RBG_13_39_14</name>
    <dbReference type="NCBI Taxonomy" id="1797985"/>
    <lineage>
        <taxon>Bacteria</taxon>
        <taxon>Candidatus Falkowiibacteriota</taxon>
    </lineage>
</organism>
<dbReference type="CDD" id="cd15904">
    <property type="entry name" value="TSPO_MBR"/>
    <property type="match status" value="1"/>
</dbReference>
<feature type="transmembrane region" description="Helical" evidence="6">
    <location>
        <begin position="46"/>
        <end position="66"/>
    </location>
</feature>
<dbReference type="PIRSF" id="PIRSF005859">
    <property type="entry name" value="PBR"/>
    <property type="match status" value="1"/>
</dbReference>